<accession>A0ABP3SUG2</accession>
<feature type="compositionally biased region" description="Low complexity" evidence="1">
    <location>
        <begin position="12"/>
        <end position="24"/>
    </location>
</feature>
<evidence type="ECO:0000256" key="1">
    <source>
        <dbReference type="SAM" id="MobiDB-lite"/>
    </source>
</evidence>
<sequence length="49" mass="5079">MTDDPASRPDEATPATPADAVAHPEQPPMDDAASEVEVEDEAAKLGDFA</sequence>
<gene>
    <name evidence="2" type="ORF">GCM10009102_07800</name>
</gene>
<organism evidence="2 3">
    <name type="scientific">Sphingomonas insulae</name>
    <dbReference type="NCBI Taxonomy" id="424800"/>
    <lineage>
        <taxon>Bacteria</taxon>
        <taxon>Pseudomonadati</taxon>
        <taxon>Pseudomonadota</taxon>
        <taxon>Alphaproteobacteria</taxon>
        <taxon>Sphingomonadales</taxon>
        <taxon>Sphingomonadaceae</taxon>
        <taxon>Sphingomonas</taxon>
    </lineage>
</organism>
<name>A0ABP3SUG2_9SPHN</name>
<proteinExistence type="predicted"/>
<feature type="compositionally biased region" description="Basic and acidic residues" evidence="1">
    <location>
        <begin position="1"/>
        <end position="11"/>
    </location>
</feature>
<dbReference type="Proteomes" id="UP001500238">
    <property type="component" value="Unassembled WGS sequence"/>
</dbReference>
<dbReference type="EMBL" id="BAAAES010000005">
    <property type="protein sequence ID" value="GAA0661464.1"/>
    <property type="molecule type" value="Genomic_DNA"/>
</dbReference>
<keyword evidence="3" id="KW-1185">Reference proteome</keyword>
<dbReference type="RefSeq" id="WP_163956445.1">
    <property type="nucleotide sequence ID" value="NZ_BAAAES010000005.1"/>
</dbReference>
<evidence type="ECO:0000313" key="3">
    <source>
        <dbReference type="Proteomes" id="UP001500238"/>
    </source>
</evidence>
<feature type="region of interest" description="Disordered" evidence="1">
    <location>
        <begin position="1"/>
        <end position="49"/>
    </location>
</feature>
<comment type="caution">
    <text evidence="2">The sequence shown here is derived from an EMBL/GenBank/DDBJ whole genome shotgun (WGS) entry which is preliminary data.</text>
</comment>
<protein>
    <submittedName>
        <fullName evidence="2">Uncharacterized protein</fullName>
    </submittedName>
</protein>
<reference evidence="3" key="1">
    <citation type="journal article" date="2019" name="Int. J. Syst. Evol. Microbiol.">
        <title>The Global Catalogue of Microorganisms (GCM) 10K type strain sequencing project: providing services to taxonomists for standard genome sequencing and annotation.</title>
        <authorList>
            <consortium name="The Broad Institute Genomics Platform"/>
            <consortium name="The Broad Institute Genome Sequencing Center for Infectious Disease"/>
            <person name="Wu L."/>
            <person name="Ma J."/>
        </authorList>
    </citation>
    <scope>NUCLEOTIDE SEQUENCE [LARGE SCALE GENOMIC DNA]</scope>
    <source>
        <strain evidence="3">JCM 14603</strain>
    </source>
</reference>
<evidence type="ECO:0000313" key="2">
    <source>
        <dbReference type="EMBL" id="GAA0661464.1"/>
    </source>
</evidence>